<dbReference type="Proteomes" id="UP001189429">
    <property type="component" value="Unassembled WGS sequence"/>
</dbReference>
<accession>A0ABN9SQY7</accession>
<evidence type="ECO:0000256" key="1">
    <source>
        <dbReference type="SAM" id="MobiDB-lite"/>
    </source>
</evidence>
<sequence>MAGDHDRKEKNDSDIKTPAKGEARTPTRHARDRAPILSADGMSDVSPRSSVPATPRHRPGGRAAGSRASRDGAEAAGTLGQSSHRSRKKRGGLPPGGSQEERARFFAAAAALRASDFLELDAAPAFPSQELACAEEPHGAAAAAGGSLAAAPVGPLQWPLHPSSGSGGARHHLAGRWRGGGPAGDGATRVLGAAAASSIGSGGLGGPRLDPWAGSLPHSELDVSKNQLLDEVHGTVKEVADSIVRRRPHGVIEPLLNKFGETLQRRFAASGRRMQSLDQRCDANGRFRVQLEERTATLGKELDLAKAAPRATGLAPQTLGSSRRLRGRTWLGPRWKLRFGIGRQGPATPWASTSTSRVGRWRRYALTVF</sequence>
<comment type="caution">
    <text evidence="2">The sequence shown here is derived from an EMBL/GenBank/DDBJ whole genome shotgun (WGS) entry which is preliminary data.</text>
</comment>
<reference evidence="2" key="1">
    <citation type="submission" date="2023-10" db="EMBL/GenBank/DDBJ databases">
        <authorList>
            <person name="Chen Y."/>
            <person name="Shah S."/>
            <person name="Dougan E. K."/>
            <person name="Thang M."/>
            <person name="Chan C."/>
        </authorList>
    </citation>
    <scope>NUCLEOTIDE SEQUENCE [LARGE SCALE GENOMIC DNA]</scope>
</reference>
<name>A0ABN9SQY7_9DINO</name>
<dbReference type="EMBL" id="CAUYUJ010012612">
    <property type="protein sequence ID" value="CAK0834284.1"/>
    <property type="molecule type" value="Genomic_DNA"/>
</dbReference>
<evidence type="ECO:0000313" key="3">
    <source>
        <dbReference type="Proteomes" id="UP001189429"/>
    </source>
</evidence>
<feature type="region of interest" description="Disordered" evidence="1">
    <location>
        <begin position="1"/>
        <end position="99"/>
    </location>
</feature>
<organism evidence="2 3">
    <name type="scientific">Prorocentrum cordatum</name>
    <dbReference type="NCBI Taxonomy" id="2364126"/>
    <lineage>
        <taxon>Eukaryota</taxon>
        <taxon>Sar</taxon>
        <taxon>Alveolata</taxon>
        <taxon>Dinophyceae</taxon>
        <taxon>Prorocentrales</taxon>
        <taxon>Prorocentraceae</taxon>
        <taxon>Prorocentrum</taxon>
    </lineage>
</organism>
<proteinExistence type="predicted"/>
<protein>
    <submittedName>
        <fullName evidence="2">Uncharacterized protein</fullName>
    </submittedName>
</protein>
<gene>
    <name evidence="2" type="ORF">PCOR1329_LOCUS31748</name>
</gene>
<evidence type="ECO:0000313" key="2">
    <source>
        <dbReference type="EMBL" id="CAK0834284.1"/>
    </source>
</evidence>
<keyword evidence="3" id="KW-1185">Reference proteome</keyword>
<feature type="compositionally biased region" description="Basic and acidic residues" evidence="1">
    <location>
        <begin position="1"/>
        <end position="25"/>
    </location>
</feature>